<evidence type="ECO:0000256" key="1">
    <source>
        <dbReference type="SAM" id="MobiDB-lite"/>
    </source>
</evidence>
<accession>A0A8K0GGB8</accession>
<reference evidence="2" key="1">
    <citation type="submission" date="2019-08" db="EMBL/GenBank/DDBJ databases">
        <title>The genome of the North American firefly Photinus pyralis.</title>
        <authorList>
            <consortium name="Photinus pyralis genome working group"/>
            <person name="Fallon T.R."/>
            <person name="Sander Lower S.E."/>
            <person name="Weng J.-K."/>
        </authorList>
    </citation>
    <scope>NUCLEOTIDE SEQUENCE</scope>
    <source>
        <strain evidence="2">TRF0915ILg1</strain>
        <tissue evidence="2">Whole body</tissue>
    </source>
</reference>
<dbReference type="Proteomes" id="UP000801492">
    <property type="component" value="Unassembled WGS sequence"/>
</dbReference>
<name>A0A8K0GGB8_IGNLU</name>
<gene>
    <name evidence="2" type="ORF">ILUMI_09118</name>
</gene>
<evidence type="ECO:0000313" key="2">
    <source>
        <dbReference type="EMBL" id="KAF2897058.1"/>
    </source>
</evidence>
<dbReference type="AlphaFoldDB" id="A0A8K0GGB8"/>
<protein>
    <submittedName>
        <fullName evidence="2">Uncharacterized protein</fullName>
    </submittedName>
</protein>
<feature type="compositionally biased region" description="Basic residues" evidence="1">
    <location>
        <begin position="1"/>
        <end position="12"/>
    </location>
</feature>
<sequence length="124" mass="14819">MKIQKQKRKNKRRDQNRPEIRQKLIDPNKLDAERKERLTRQLRTASEDINYNLPIEDVRSDCKKAFIECYKQVSHENGANSDWISNESWSRINQRRKIKNKILCATNDQVKEKLQKDIQLVAAQ</sequence>
<keyword evidence="3" id="KW-1185">Reference proteome</keyword>
<feature type="compositionally biased region" description="Basic and acidic residues" evidence="1">
    <location>
        <begin position="13"/>
        <end position="32"/>
    </location>
</feature>
<evidence type="ECO:0000313" key="3">
    <source>
        <dbReference type="Proteomes" id="UP000801492"/>
    </source>
</evidence>
<proteinExistence type="predicted"/>
<dbReference type="EMBL" id="VTPC01004498">
    <property type="protein sequence ID" value="KAF2897058.1"/>
    <property type="molecule type" value="Genomic_DNA"/>
</dbReference>
<comment type="caution">
    <text evidence="2">The sequence shown here is derived from an EMBL/GenBank/DDBJ whole genome shotgun (WGS) entry which is preliminary data.</text>
</comment>
<feature type="region of interest" description="Disordered" evidence="1">
    <location>
        <begin position="1"/>
        <end position="32"/>
    </location>
</feature>
<organism evidence="2 3">
    <name type="scientific">Ignelater luminosus</name>
    <name type="common">Cucubano</name>
    <name type="synonym">Pyrophorus luminosus</name>
    <dbReference type="NCBI Taxonomy" id="2038154"/>
    <lineage>
        <taxon>Eukaryota</taxon>
        <taxon>Metazoa</taxon>
        <taxon>Ecdysozoa</taxon>
        <taxon>Arthropoda</taxon>
        <taxon>Hexapoda</taxon>
        <taxon>Insecta</taxon>
        <taxon>Pterygota</taxon>
        <taxon>Neoptera</taxon>
        <taxon>Endopterygota</taxon>
        <taxon>Coleoptera</taxon>
        <taxon>Polyphaga</taxon>
        <taxon>Elateriformia</taxon>
        <taxon>Elateroidea</taxon>
        <taxon>Elateridae</taxon>
        <taxon>Agrypninae</taxon>
        <taxon>Pyrophorini</taxon>
        <taxon>Ignelater</taxon>
    </lineage>
</organism>